<feature type="region of interest" description="Disordered" evidence="1">
    <location>
        <begin position="315"/>
        <end position="467"/>
    </location>
</feature>
<accession>A0A1Z5JK18</accession>
<keyword evidence="4" id="KW-1185">Reference proteome</keyword>
<feature type="compositionally biased region" description="Low complexity" evidence="1">
    <location>
        <begin position="678"/>
        <end position="693"/>
    </location>
</feature>
<feature type="compositionally biased region" description="Polar residues" evidence="1">
    <location>
        <begin position="390"/>
        <end position="399"/>
    </location>
</feature>
<feature type="compositionally biased region" description="Polar residues" evidence="1">
    <location>
        <begin position="127"/>
        <end position="140"/>
    </location>
</feature>
<feature type="compositionally biased region" description="Polar residues" evidence="1">
    <location>
        <begin position="206"/>
        <end position="231"/>
    </location>
</feature>
<dbReference type="InterPro" id="IPR036034">
    <property type="entry name" value="PDZ_sf"/>
</dbReference>
<dbReference type="SUPFAM" id="SSF50156">
    <property type="entry name" value="PDZ domain-like"/>
    <property type="match status" value="1"/>
</dbReference>
<evidence type="ECO:0000259" key="2">
    <source>
        <dbReference type="PROSITE" id="PS50106"/>
    </source>
</evidence>
<feature type="compositionally biased region" description="Acidic residues" evidence="1">
    <location>
        <begin position="458"/>
        <end position="467"/>
    </location>
</feature>
<feature type="compositionally biased region" description="Basic residues" evidence="1">
    <location>
        <begin position="493"/>
        <end position="514"/>
    </location>
</feature>
<feature type="region of interest" description="Disordered" evidence="1">
    <location>
        <begin position="1"/>
        <end position="164"/>
    </location>
</feature>
<gene>
    <name evidence="3" type="ORF">FisN_8Hh023</name>
</gene>
<dbReference type="AlphaFoldDB" id="A0A1Z5JK18"/>
<organism evidence="3 4">
    <name type="scientific">Fistulifera solaris</name>
    <name type="common">Oleaginous diatom</name>
    <dbReference type="NCBI Taxonomy" id="1519565"/>
    <lineage>
        <taxon>Eukaryota</taxon>
        <taxon>Sar</taxon>
        <taxon>Stramenopiles</taxon>
        <taxon>Ochrophyta</taxon>
        <taxon>Bacillariophyta</taxon>
        <taxon>Bacillariophyceae</taxon>
        <taxon>Bacillariophycidae</taxon>
        <taxon>Naviculales</taxon>
        <taxon>Naviculaceae</taxon>
        <taxon>Fistulifera</taxon>
    </lineage>
</organism>
<protein>
    <recommendedName>
        <fullName evidence="2">PDZ domain-containing protein</fullName>
    </recommendedName>
</protein>
<feature type="region of interest" description="Disordered" evidence="1">
    <location>
        <begin position="676"/>
        <end position="700"/>
    </location>
</feature>
<evidence type="ECO:0000256" key="1">
    <source>
        <dbReference type="SAM" id="MobiDB-lite"/>
    </source>
</evidence>
<name>A0A1Z5JK18_FISSO</name>
<dbReference type="Gene3D" id="2.30.42.10">
    <property type="match status" value="1"/>
</dbReference>
<feature type="domain" description="PDZ" evidence="2">
    <location>
        <begin position="608"/>
        <end position="664"/>
    </location>
</feature>
<dbReference type="Proteomes" id="UP000198406">
    <property type="component" value="Unassembled WGS sequence"/>
</dbReference>
<evidence type="ECO:0000313" key="4">
    <source>
        <dbReference type="Proteomes" id="UP000198406"/>
    </source>
</evidence>
<feature type="region of interest" description="Disordered" evidence="1">
    <location>
        <begin position="206"/>
        <end position="298"/>
    </location>
</feature>
<reference evidence="3 4" key="1">
    <citation type="journal article" date="2015" name="Plant Cell">
        <title>Oil accumulation by the oleaginous diatom Fistulifera solaris as revealed by the genome and transcriptome.</title>
        <authorList>
            <person name="Tanaka T."/>
            <person name="Maeda Y."/>
            <person name="Veluchamy A."/>
            <person name="Tanaka M."/>
            <person name="Abida H."/>
            <person name="Marechal E."/>
            <person name="Bowler C."/>
            <person name="Muto M."/>
            <person name="Sunaga Y."/>
            <person name="Tanaka M."/>
            <person name="Yoshino T."/>
            <person name="Taniguchi T."/>
            <person name="Fukuda Y."/>
            <person name="Nemoto M."/>
            <person name="Matsumoto M."/>
            <person name="Wong P.S."/>
            <person name="Aburatani S."/>
            <person name="Fujibuchi W."/>
        </authorList>
    </citation>
    <scope>NUCLEOTIDE SEQUENCE [LARGE SCALE GENOMIC DNA]</scope>
    <source>
        <strain evidence="3 4">JPCC DA0580</strain>
    </source>
</reference>
<feature type="compositionally biased region" description="Basic residues" evidence="1">
    <location>
        <begin position="18"/>
        <end position="29"/>
    </location>
</feature>
<evidence type="ECO:0000313" key="3">
    <source>
        <dbReference type="EMBL" id="GAX14138.1"/>
    </source>
</evidence>
<feature type="compositionally biased region" description="Polar residues" evidence="1">
    <location>
        <begin position="333"/>
        <end position="351"/>
    </location>
</feature>
<feature type="compositionally biased region" description="Basic and acidic residues" evidence="1">
    <location>
        <begin position="103"/>
        <end position="115"/>
    </location>
</feature>
<dbReference type="PANTHER" id="PTHR38909:SF1">
    <property type="entry name" value="G PROTEIN GAMMA DOMAIN-CONTAINING PROTEIN"/>
    <property type="match status" value="1"/>
</dbReference>
<dbReference type="PROSITE" id="PS50106">
    <property type="entry name" value="PDZ"/>
    <property type="match status" value="1"/>
</dbReference>
<feature type="compositionally biased region" description="Basic residues" evidence="1">
    <location>
        <begin position="526"/>
        <end position="542"/>
    </location>
</feature>
<feature type="compositionally biased region" description="Acidic residues" evidence="1">
    <location>
        <begin position="36"/>
        <end position="47"/>
    </location>
</feature>
<comment type="caution">
    <text evidence="3">The sequence shown here is derived from an EMBL/GenBank/DDBJ whole genome shotgun (WGS) entry which is preliminary data.</text>
</comment>
<feature type="compositionally biased region" description="Low complexity" evidence="1">
    <location>
        <begin position="149"/>
        <end position="160"/>
    </location>
</feature>
<sequence>MGFFSKIFRRNKETTGKRANKVRLGRRNNKYSNNTQDEERDDSPTDLEDLHAFVPITRGPDFSDGSHRPSPREYSGGPVDLDEVEASTVGGGDEDAPMPTHHQRPEMRLSSERLAEFTQQIQQQQQEPHSSPRSPNNYRTFTMDPEPVTKSTNSGSGSKKMYTPGQMAVAVDDYSESSSFNLSTDAEDTEYEDLKKHGIVRKNTKAAFQSKNQLSAEASVTSFRSSPSHQDGTVFPNLLTDDEGNSVRSSPSLLLHSPQENSTTGRSASSPMANNSLLSGSYREAAASPKSSQDDFANFADFSSFGNDAFFSKTPAVVEDEDHPSPSPRAHQRSSSFTRHTPSVGSDSSISELLAQAKSHTSRHQRSGNSVNSAPAMTAAQIRAHHGIQPRTNDGTSVSDIIKSLEADNASRMRQSGSKRHSDAYSTLSRDASVRSAKERLRRRRENERRRTSHPDDASTESDEDAESWLMDEVTGALGPRGIAADLESLSGRSHKSHRSHHSRKSRPSTRRRNPNSGESVDSHGSKRSSGSRRSRYSHRSTKSYMSQMSEQSRSVANDLLRLEMQLAMVNPSSVLNPDSTRSARSRRSSSGSTAPRRTRISVVAPPGKLGIILANKADSRGTVVSGVRTSSVLADRISPGDRIVAIDGEDVSLMTVSEITTIMARKSEYDRTLTVLTTPKPTSPESSSAASPRDNRSRG</sequence>
<dbReference type="PANTHER" id="PTHR38909">
    <property type="entry name" value="G PROTEIN GAMMA DOMAIN-CONTAINING PROTEIN"/>
    <property type="match status" value="1"/>
</dbReference>
<dbReference type="OrthoDB" id="49596at2759"/>
<dbReference type="InterPro" id="IPR001478">
    <property type="entry name" value="PDZ"/>
</dbReference>
<dbReference type="EMBL" id="BDSP01000075">
    <property type="protein sequence ID" value="GAX14138.1"/>
    <property type="molecule type" value="Genomic_DNA"/>
</dbReference>
<proteinExistence type="predicted"/>
<dbReference type="InParanoid" id="A0A1Z5JK18"/>
<dbReference type="SMART" id="SM00228">
    <property type="entry name" value="PDZ"/>
    <property type="match status" value="1"/>
</dbReference>
<dbReference type="Pfam" id="PF00595">
    <property type="entry name" value="PDZ"/>
    <property type="match status" value="1"/>
</dbReference>
<feature type="region of interest" description="Disordered" evidence="1">
    <location>
        <begin position="490"/>
        <end position="553"/>
    </location>
</feature>
<feature type="region of interest" description="Disordered" evidence="1">
    <location>
        <begin position="572"/>
        <end position="600"/>
    </location>
</feature>
<feature type="compositionally biased region" description="Basic and acidic residues" evidence="1">
    <location>
        <begin position="432"/>
        <end position="457"/>
    </location>
</feature>
<feature type="compositionally biased region" description="Polar residues" evidence="1">
    <location>
        <begin position="246"/>
        <end position="279"/>
    </location>
</feature>